<evidence type="ECO:0000313" key="2">
    <source>
        <dbReference type="EMBL" id="MBE2889717.1"/>
    </source>
</evidence>
<proteinExistence type="predicted"/>
<keyword evidence="1" id="KW-0812">Transmembrane</keyword>
<dbReference type="InterPro" id="IPR046088">
    <property type="entry name" value="DUF6106"/>
</dbReference>
<keyword evidence="1" id="KW-0472">Membrane</keyword>
<comment type="caution">
    <text evidence="2">The sequence shown here is derived from an EMBL/GenBank/DDBJ whole genome shotgun (WGS) entry which is preliminary data.</text>
</comment>
<sequence>MRDFSNGGDMNVNGDLIINDHSQNEVGKPLIQCTSEYLIKEERPFRQENLRLEKHRKIKNSMPVLTAAVIVIIGSAVWAHIKGDTNLVTLVVGIGALLVGCAAIKGIVEPNQFEIQEQNAIREINNILKSRRAE</sequence>
<name>A0ABR9NZM4_9BACT</name>
<keyword evidence="1" id="KW-1133">Transmembrane helix</keyword>
<dbReference type="Proteomes" id="UP000618926">
    <property type="component" value="Unassembled WGS sequence"/>
</dbReference>
<dbReference type="RefSeq" id="WP_192906033.1">
    <property type="nucleotide sequence ID" value="NZ_JADBFD010000040.1"/>
</dbReference>
<feature type="transmembrane region" description="Helical" evidence="1">
    <location>
        <begin position="87"/>
        <end position="108"/>
    </location>
</feature>
<dbReference type="EMBL" id="JADBFD010000040">
    <property type="protein sequence ID" value="MBE2889717.1"/>
    <property type="molecule type" value="Genomic_DNA"/>
</dbReference>
<evidence type="ECO:0000313" key="3">
    <source>
        <dbReference type="Proteomes" id="UP000618926"/>
    </source>
</evidence>
<protein>
    <submittedName>
        <fullName evidence="2">Uncharacterized protein</fullName>
    </submittedName>
</protein>
<feature type="transmembrane region" description="Helical" evidence="1">
    <location>
        <begin position="61"/>
        <end position="81"/>
    </location>
</feature>
<organism evidence="2 3">
    <name type="scientific">Geobacter anodireducens</name>
    <dbReference type="NCBI Taxonomy" id="1340425"/>
    <lineage>
        <taxon>Bacteria</taxon>
        <taxon>Pseudomonadati</taxon>
        <taxon>Thermodesulfobacteriota</taxon>
        <taxon>Desulfuromonadia</taxon>
        <taxon>Geobacterales</taxon>
        <taxon>Geobacteraceae</taxon>
        <taxon>Geobacter</taxon>
    </lineage>
</organism>
<keyword evidence="3" id="KW-1185">Reference proteome</keyword>
<dbReference type="Pfam" id="PF19601">
    <property type="entry name" value="DUF6106"/>
    <property type="match status" value="1"/>
</dbReference>
<evidence type="ECO:0000256" key="1">
    <source>
        <dbReference type="SAM" id="Phobius"/>
    </source>
</evidence>
<gene>
    <name evidence="2" type="ORF">IIE05_17300</name>
</gene>
<accession>A0ABR9NZM4</accession>
<reference evidence="2 3" key="1">
    <citation type="submission" date="2020-10" db="EMBL/GenBank/DDBJ databases">
        <title>Investigation of anaerobic biodegradation of phenanthrene by a sulfate-dependent Geobacter anodireducens strain PheS2.</title>
        <authorList>
            <person name="Zhang Z."/>
        </authorList>
    </citation>
    <scope>NUCLEOTIDE SEQUENCE [LARGE SCALE GENOMIC DNA]</scope>
    <source>
        <strain evidence="2 3">PheS2</strain>
    </source>
</reference>